<dbReference type="RefSeq" id="WP_197010036.1">
    <property type="nucleotide sequence ID" value="NZ_BAABES010000006.1"/>
</dbReference>
<evidence type="ECO:0008006" key="4">
    <source>
        <dbReference type="Google" id="ProtNLM"/>
    </source>
</evidence>
<feature type="region of interest" description="Disordered" evidence="1">
    <location>
        <begin position="168"/>
        <end position="203"/>
    </location>
</feature>
<evidence type="ECO:0000313" key="2">
    <source>
        <dbReference type="EMBL" id="MBG6087128.1"/>
    </source>
</evidence>
<dbReference type="AlphaFoldDB" id="A0A931DI29"/>
<dbReference type="Pfam" id="PF04417">
    <property type="entry name" value="DUF501"/>
    <property type="match status" value="1"/>
</dbReference>
<proteinExistence type="predicted"/>
<evidence type="ECO:0000256" key="1">
    <source>
        <dbReference type="SAM" id="MobiDB-lite"/>
    </source>
</evidence>
<evidence type="ECO:0000313" key="3">
    <source>
        <dbReference type="Proteomes" id="UP000614047"/>
    </source>
</evidence>
<protein>
    <recommendedName>
        <fullName evidence="4">DUF501 domain-containing protein</fullName>
    </recommendedName>
</protein>
<keyword evidence="3" id="KW-1185">Reference proteome</keyword>
<accession>A0A931DI29</accession>
<dbReference type="PANTHER" id="PTHR37163">
    <property type="entry name" value="CONSERVED PROTEIN"/>
    <property type="match status" value="1"/>
</dbReference>
<dbReference type="InterPro" id="IPR007511">
    <property type="entry name" value="DUF501"/>
</dbReference>
<organism evidence="2 3">
    <name type="scientific">Actinomadura viridis</name>
    <dbReference type="NCBI Taxonomy" id="58110"/>
    <lineage>
        <taxon>Bacteria</taxon>
        <taxon>Bacillati</taxon>
        <taxon>Actinomycetota</taxon>
        <taxon>Actinomycetes</taxon>
        <taxon>Streptosporangiales</taxon>
        <taxon>Thermomonosporaceae</taxon>
        <taxon>Actinomadura</taxon>
    </lineage>
</organism>
<dbReference type="EMBL" id="JADOUA010000001">
    <property type="protein sequence ID" value="MBG6087128.1"/>
    <property type="molecule type" value="Genomic_DNA"/>
</dbReference>
<sequence>MSSEPRPTAQDEAATAAQIGRPPRGLRRVAYRCPCGAPAVIETAPRLPDGTPFPTLFYLTCPRAASAIGTLEGQGVMRGMQERLAADPELRSAYAAAHEDYLRRRDEAAREEGVEPLPPGTQSAGGMPERVKCLHALVAHELAVPGANPFGREALEALPDWWRTNPCASASVCGAEPGDAPGARPGARPDPPSDPAVTTEEAR</sequence>
<name>A0A931DI29_9ACTN</name>
<gene>
    <name evidence="2" type="ORF">IW256_001241</name>
</gene>
<feature type="compositionally biased region" description="Low complexity" evidence="1">
    <location>
        <begin position="174"/>
        <end position="186"/>
    </location>
</feature>
<reference evidence="2" key="1">
    <citation type="submission" date="2020-11" db="EMBL/GenBank/DDBJ databases">
        <title>Sequencing the genomes of 1000 actinobacteria strains.</title>
        <authorList>
            <person name="Klenk H.-P."/>
        </authorList>
    </citation>
    <scope>NUCLEOTIDE SEQUENCE</scope>
    <source>
        <strain evidence="2">DSM 43175</strain>
    </source>
</reference>
<feature type="region of interest" description="Disordered" evidence="1">
    <location>
        <begin position="105"/>
        <end position="126"/>
    </location>
</feature>
<dbReference type="Proteomes" id="UP000614047">
    <property type="component" value="Unassembled WGS sequence"/>
</dbReference>
<comment type="caution">
    <text evidence="2">The sequence shown here is derived from an EMBL/GenBank/DDBJ whole genome shotgun (WGS) entry which is preliminary data.</text>
</comment>
<feature type="region of interest" description="Disordered" evidence="1">
    <location>
        <begin position="1"/>
        <end position="21"/>
    </location>
</feature>
<dbReference type="PANTHER" id="PTHR37163:SF1">
    <property type="entry name" value="DUF501 DOMAIN-CONTAINING PROTEIN"/>
    <property type="match status" value="1"/>
</dbReference>